<evidence type="ECO:0000313" key="13">
    <source>
        <dbReference type="Proteomes" id="UP000318437"/>
    </source>
</evidence>
<organism evidence="12 13">
    <name type="scientific">Bythopirellula polymerisocia</name>
    <dbReference type="NCBI Taxonomy" id="2528003"/>
    <lineage>
        <taxon>Bacteria</taxon>
        <taxon>Pseudomonadati</taxon>
        <taxon>Planctomycetota</taxon>
        <taxon>Planctomycetia</taxon>
        <taxon>Pirellulales</taxon>
        <taxon>Lacipirellulaceae</taxon>
        <taxon>Bythopirellula</taxon>
    </lineage>
</organism>
<feature type="transmembrane region" description="Helical" evidence="10">
    <location>
        <begin position="60"/>
        <end position="83"/>
    </location>
</feature>
<evidence type="ECO:0000256" key="1">
    <source>
        <dbReference type="ARBA" id="ARBA00004651"/>
    </source>
</evidence>
<keyword evidence="3" id="KW-1003">Cell membrane</keyword>
<dbReference type="PROSITE" id="PS51371">
    <property type="entry name" value="CBS"/>
    <property type="match status" value="2"/>
</dbReference>
<feature type="domain" description="CBS" evidence="11">
    <location>
        <begin position="210"/>
        <end position="270"/>
    </location>
</feature>
<comment type="subcellular location">
    <subcellularLocation>
        <location evidence="1">Cell membrane</location>
        <topology evidence="1">Multi-pass membrane protein</topology>
    </subcellularLocation>
</comment>
<dbReference type="InterPro" id="IPR036318">
    <property type="entry name" value="FAD-bd_PCMH-like_sf"/>
</dbReference>
<evidence type="ECO:0000259" key="11">
    <source>
        <dbReference type="PROSITE" id="PS51371"/>
    </source>
</evidence>
<dbReference type="InterPro" id="IPR016169">
    <property type="entry name" value="FAD-bd_PCMH_sub2"/>
</dbReference>
<dbReference type="GO" id="GO:0005886">
    <property type="term" value="C:plasma membrane"/>
    <property type="evidence" value="ECO:0007669"/>
    <property type="project" value="UniProtKB-SubCell"/>
</dbReference>
<evidence type="ECO:0000256" key="6">
    <source>
        <dbReference type="ARBA" id="ARBA00022989"/>
    </source>
</evidence>
<accession>A0A5C6CVB0</accession>
<feature type="transmembrane region" description="Helical" evidence="10">
    <location>
        <begin position="125"/>
        <end position="145"/>
    </location>
</feature>
<dbReference type="Gene3D" id="3.30.465.10">
    <property type="match status" value="1"/>
</dbReference>
<evidence type="ECO:0000313" key="12">
    <source>
        <dbReference type="EMBL" id="TWU28520.1"/>
    </source>
</evidence>
<gene>
    <name evidence="12" type="primary">corC_1</name>
    <name evidence="12" type="ORF">Pla144_18100</name>
</gene>
<name>A0A5C6CVB0_9BACT</name>
<proteinExistence type="inferred from homology"/>
<sequence length="431" mass="48476">MSTVQLFWTTFAAIFAATVTNLAARSLREFSRHDLEEICRRREMPERFTQILQGHDRVGLGIEILSVLLAVFAVVAGCAWTVARGGIDLSSGLAILGTAAVLALVLVTSMVWISRAVARVFSEEFLYYSWPLWKLLAVIVSPLTWGARMLDVGLHRLAGRELHDEEDERIEEEIRTIVSEGHREGLLEEEAREMIEGVIDLGDADVAEIMTPRTDMNMLSVHLDWDALIAAAIETGHTRIPVYDKNRDDIIGILYTKDLIPELATGDLESRTPIRELLRKPVFVPETKPVHDLLQMLQQLRTHVAVVLDEYGGVSGLVTIEDVLEEIVGEIIDEYDDEVADEIRQIDDDTCEALGKAHVDEINERLNIQLPEDADYDTIGGFVFSELGRVPVAGESLIWQEQVEIHVLEATRRRIERVRVQRLGDDQRESA</sequence>
<dbReference type="SMART" id="SM01091">
    <property type="entry name" value="CorC_HlyC"/>
    <property type="match status" value="1"/>
</dbReference>
<comment type="similarity">
    <text evidence="2">Belongs to the UPF0053 family.</text>
</comment>
<dbReference type="AlphaFoldDB" id="A0A5C6CVB0"/>
<dbReference type="EMBL" id="SJPS01000002">
    <property type="protein sequence ID" value="TWU28520.1"/>
    <property type="molecule type" value="Genomic_DNA"/>
</dbReference>
<dbReference type="Pfam" id="PF01595">
    <property type="entry name" value="CNNM"/>
    <property type="match status" value="1"/>
</dbReference>
<keyword evidence="4 10" id="KW-0812">Transmembrane</keyword>
<dbReference type="GO" id="GO:0050660">
    <property type="term" value="F:flavin adenine dinucleotide binding"/>
    <property type="evidence" value="ECO:0007669"/>
    <property type="project" value="InterPro"/>
</dbReference>
<dbReference type="InterPro" id="IPR044751">
    <property type="entry name" value="Ion_transp-like_CBS"/>
</dbReference>
<evidence type="ECO:0000256" key="9">
    <source>
        <dbReference type="PROSITE-ProRule" id="PRU00703"/>
    </source>
</evidence>
<feature type="transmembrane region" description="Helical" evidence="10">
    <location>
        <begin position="89"/>
        <end position="113"/>
    </location>
</feature>
<dbReference type="InterPro" id="IPR046342">
    <property type="entry name" value="CBS_dom_sf"/>
</dbReference>
<dbReference type="Pfam" id="PF03471">
    <property type="entry name" value="CorC_HlyC"/>
    <property type="match status" value="1"/>
</dbReference>
<evidence type="ECO:0000256" key="4">
    <source>
        <dbReference type="ARBA" id="ARBA00022692"/>
    </source>
</evidence>
<dbReference type="Proteomes" id="UP000318437">
    <property type="component" value="Unassembled WGS sequence"/>
</dbReference>
<dbReference type="InterPro" id="IPR002550">
    <property type="entry name" value="CNNM"/>
</dbReference>
<dbReference type="PANTHER" id="PTHR22777">
    <property type="entry name" value="HEMOLYSIN-RELATED"/>
    <property type="match status" value="1"/>
</dbReference>
<keyword evidence="8 10" id="KW-0472">Membrane</keyword>
<keyword evidence="7 9" id="KW-0129">CBS domain</keyword>
<dbReference type="RefSeq" id="WP_146450066.1">
    <property type="nucleotide sequence ID" value="NZ_SJPS01000002.1"/>
</dbReference>
<dbReference type="SUPFAM" id="SSF54631">
    <property type="entry name" value="CBS-domain pair"/>
    <property type="match status" value="1"/>
</dbReference>
<protein>
    <submittedName>
        <fullName evidence="12">Magnesium and cobalt efflux protein CorC</fullName>
    </submittedName>
</protein>
<reference evidence="12 13" key="1">
    <citation type="submission" date="2019-02" db="EMBL/GenBank/DDBJ databases">
        <title>Deep-cultivation of Planctomycetes and their phenomic and genomic characterization uncovers novel biology.</title>
        <authorList>
            <person name="Wiegand S."/>
            <person name="Jogler M."/>
            <person name="Boedeker C."/>
            <person name="Pinto D."/>
            <person name="Vollmers J."/>
            <person name="Rivas-Marin E."/>
            <person name="Kohn T."/>
            <person name="Peeters S.H."/>
            <person name="Heuer A."/>
            <person name="Rast P."/>
            <person name="Oberbeckmann S."/>
            <person name="Bunk B."/>
            <person name="Jeske O."/>
            <person name="Meyerdierks A."/>
            <person name="Storesund J.E."/>
            <person name="Kallscheuer N."/>
            <person name="Luecker S."/>
            <person name="Lage O.M."/>
            <person name="Pohl T."/>
            <person name="Merkel B.J."/>
            <person name="Hornburger P."/>
            <person name="Mueller R.-W."/>
            <person name="Bruemmer F."/>
            <person name="Labrenz M."/>
            <person name="Spormann A.M."/>
            <person name="Op Den Camp H."/>
            <person name="Overmann J."/>
            <person name="Amann R."/>
            <person name="Jetten M.S.M."/>
            <person name="Mascher T."/>
            <person name="Medema M.H."/>
            <person name="Devos D.P."/>
            <person name="Kaster A.-K."/>
            <person name="Ovreas L."/>
            <person name="Rohde M."/>
            <person name="Galperin M.Y."/>
            <person name="Jogler C."/>
        </authorList>
    </citation>
    <scope>NUCLEOTIDE SEQUENCE [LARGE SCALE GENOMIC DNA]</scope>
    <source>
        <strain evidence="12 13">Pla144</strain>
    </source>
</reference>
<dbReference type="InterPro" id="IPR000644">
    <property type="entry name" value="CBS_dom"/>
</dbReference>
<feature type="transmembrane region" description="Helical" evidence="10">
    <location>
        <begin position="6"/>
        <end position="24"/>
    </location>
</feature>
<dbReference type="SUPFAM" id="SSF56176">
    <property type="entry name" value="FAD-binding/transporter-associated domain-like"/>
    <property type="match status" value="1"/>
</dbReference>
<keyword evidence="6 10" id="KW-1133">Transmembrane helix</keyword>
<dbReference type="CDD" id="cd04590">
    <property type="entry name" value="CBS_pair_CorC_HlyC_assoc"/>
    <property type="match status" value="1"/>
</dbReference>
<feature type="domain" description="CBS" evidence="11">
    <location>
        <begin position="277"/>
        <end position="334"/>
    </location>
</feature>
<dbReference type="InterPro" id="IPR005170">
    <property type="entry name" value="Transptr-assoc_dom"/>
</dbReference>
<evidence type="ECO:0000256" key="2">
    <source>
        <dbReference type="ARBA" id="ARBA00006337"/>
    </source>
</evidence>
<dbReference type="OrthoDB" id="9798188at2"/>
<evidence type="ECO:0000256" key="3">
    <source>
        <dbReference type="ARBA" id="ARBA00022475"/>
    </source>
</evidence>
<keyword evidence="13" id="KW-1185">Reference proteome</keyword>
<evidence type="ECO:0000256" key="8">
    <source>
        <dbReference type="ARBA" id="ARBA00023136"/>
    </source>
</evidence>
<evidence type="ECO:0000256" key="10">
    <source>
        <dbReference type="SAM" id="Phobius"/>
    </source>
</evidence>
<comment type="caution">
    <text evidence="12">The sequence shown here is derived from an EMBL/GenBank/DDBJ whole genome shotgun (WGS) entry which is preliminary data.</text>
</comment>
<dbReference type="PANTHER" id="PTHR22777:SF32">
    <property type="entry name" value="UPF0053 INNER MEMBRANE PROTEIN YFJD"/>
    <property type="match status" value="1"/>
</dbReference>
<dbReference type="FunFam" id="3.10.580.10:FF:000002">
    <property type="entry name" value="Magnesium/cobalt efflux protein CorC"/>
    <property type="match status" value="1"/>
</dbReference>
<dbReference type="Gene3D" id="3.10.580.10">
    <property type="entry name" value="CBS-domain"/>
    <property type="match status" value="1"/>
</dbReference>
<keyword evidence="5" id="KW-0677">Repeat</keyword>
<dbReference type="Pfam" id="PF00571">
    <property type="entry name" value="CBS"/>
    <property type="match status" value="2"/>
</dbReference>
<evidence type="ECO:0000256" key="5">
    <source>
        <dbReference type="ARBA" id="ARBA00022737"/>
    </source>
</evidence>
<evidence type="ECO:0000256" key="7">
    <source>
        <dbReference type="ARBA" id="ARBA00023122"/>
    </source>
</evidence>